<dbReference type="Pfam" id="PF05699">
    <property type="entry name" value="Dimer_Tnp_hAT"/>
    <property type="match status" value="1"/>
</dbReference>
<comment type="caution">
    <text evidence="2">The sequence shown here is derived from an EMBL/GenBank/DDBJ whole genome shotgun (WGS) entry which is preliminary data.</text>
</comment>
<proteinExistence type="predicted"/>
<dbReference type="EMBL" id="LNFO01000306">
    <property type="protein sequence ID" value="KUG01544.1"/>
    <property type="molecule type" value="Genomic_DNA"/>
</dbReference>
<sequence length="398" mass="45160">MSETLAASQPTNFTPKQIAAFFFKPFLTEDGDPTGFQICKACGKTRKHTPKTGYTNLVSHVKSAHPRFQLEMEDASIAAAGSLLPWVRQKASNRYAWLEWLPPVCRNTLRANMENVTKAVEKKIGDEMPDKFGLLLDWWSHGTEHYLGVFACYETPRELSNCIFLVGNNCAVNKRLARLMGIHLVGCASHRLNLAVRTLLEPHEANMEQVQSPMKRLRTLTQAAKLRSKLRQETRWGSTYALLARYFDLREFISADDEDLAELMPSPAANRRLKALLLELADVESVSMKFQSVELNLLDVRDLLDGLLETTIAATAETTKMGFADRILKRRKVQDDTSAYVQLDAIPSTSNAAERLFSMARMVLRYERNRLSPLMLEMLLFLKVNSKYWDVPTVDEVI</sequence>
<name>A0A0W8DYQ5_PHYNI</name>
<reference evidence="2 3" key="1">
    <citation type="submission" date="2015-11" db="EMBL/GenBank/DDBJ databases">
        <title>Genomes and virulence difference between two physiological races of Phytophthora nicotianae.</title>
        <authorList>
            <person name="Liu H."/>
            <person name="Ma X."/>
            <person name="Yu H."/>
            <person name="Fang D."/>
            <person name="Li Y."/>
            <person name="Wang X."/>
            <person name="Wang W."/>
            <person name="Dong Y."/>
            <person name="Xiao B."/>
        </authorList>
    </citation>
    <scope>NUCLEOTIDE SEQUENCE [LARGE SCALE GENOMIC DNA]</scope>
    <source>
        <strain evidence="3">race 0</strain>
    </source>
</reference>
<dbReference type="GO" id="GO:0046983">
    <property type="term" value="F:protein dimerization activity"/>
    <property type="evidence" value="ECO:0007669"/>
    <property type="project" value="InterPro"/>
</dbReference>
<gene>
    <name evidence="2" type="ORF">AM587_10000604</name>
</gene>
<dbReference type="PANTHER" id="PTHR40866">
    <property type="entry name" value="BED-TYPE DOMAIN-CONTAINING PROTEIN"/>
    <property type="match status" value="1"/>
</dbReference>
<dbReference type="SUPFAM" id="SSF53098">
    <property type="entry name" value="Ribonuclease H-like"/>
    <property type="match status" value="1"/>
</dbReference>
<evidence type="ECO:0000259" key="1">
    <source>
        <dbReference type="Pfam" id="PF05699"/>
    </source>
</evidence>
<protein>
    <recommendedName>
        <fullName evidence="1">HAT C-terminal dimerisation domain-containing protein</fullName>
    </recommendedName>
</protein>
<feature type="domain" description="HAT C-terminal dimerisation" evidence="1">
    <location>
        <begin position="345"/>
        <end position="384"/>
    </location>
</feature>
<dbReference type="AlphaFoldDB" id="A0A0W8DYQ5"/>
<organism evidence="2 3">
    <name type="scientific">Phytophthora nicotianae</name>
    <name type="common">Potato buckeye rot agent</name>
    <name type="synonym">Phytophthora parasitica</name>
    <dbReference type="NCBI Taxonomy" id="4792"/>
    <lineage>
        <taxon>Eukaryota</taxon>
        <taxon>Sar</taxon>
        <taxon>Stramenopiles</taxon>
        <taxon>Oomycota</taxon>
        <taxon>Peronosporomycetes</taxon>
        <taxon>Peronosporales</taxon>
        <taxon>Peronosporaceae</taxon>
        <taxon>Phytophthora</taxon>
    </lineage>
</organism>
<dbReference type="InterPro" id="IPR012337">
    <property type="entry name" value="RNaseH-like_sf"/>
</dbReference>
<dbReference type="PANTHER" id="PTHR40866:SF1">
    <property type="entry name" value="BED-TYPE DOMAIN-CONTAINING PROTEIN"/>
    <property type="match status" value="1"/>
</dbReference>
<dbReference type="InterPro" id="IPR008906">
    <property type="entry name" value="HATC_C_dom"/>
</dbReference>
<evidence type="ECO:0000313" key="2">
    <source>
        <dbReference type="EMBL" id="KUG01544.1"/>
    </source>
</evidence>
<evidence type="ECO:0000313" key="3">
    <source>
        <dbReference type="Proteomes" id="UP000052943"/>
    </source>
</evidence>
<accession>A0A0W8DYQ5</accession>
<dbReference type="Proteomes" id="UP000052943">
    <property type="component" value="Unassembled WGS sequence"/>
</dbReference>